<keyword evidence="3" id="KW-1185">Reference proteome</keyword>
<feature type="region of interest" description="Disordered" evidence="1">
    <location>
        <begin position="36"/>
        <end position="68"/>
    </location>
</feature>
<organism evidence="2 3">
    <name type="scientific">Mycolicibacterium phlei DSM 43239 = CCUG 21000</name>
    <dbReference type="NCBI Taxonomy" id="1226750"/>
    <lineage>
        <taxon>Bacteria</taxon>
        <taxon>Bacillati</taxon>
        <taxon>Actinomycetota</taxon>
        <taxon>Actinomycetes</taxon>
        <taxon>Mycobacteriales</taxon>
        <taxon>Mycobacteriaceae</taxon>
        <taxon>Mycolicibacterium</taxon>
    </lineage>
</organism>
<name>A0A5N5V9P1_MYCPH</name>
<dbReference type="Proteomes" id="UP000325690">
    <property type="component" value="Unassembled WGS sequence"/>
</dbReference>
<comment type="caution">
    <text evidence="2">The sequence shown here is derived from an EMBL/GenBank/DDBJ whole genome shotgun (WGS) entry which is preliminary data.</text>
</comment>
<evidence type="ECO:0000256" key="1">
    <source>
        <dbReference type="SAM" id="MobiDB-lite"/>
    </source>
</evidence>
<protein>
    <submittedName>
        <fullName evidence="2">Uncharacterized protein</fullName>
    </submittedName>
</protein>
<dbReference type="AlphaFoldDB" id="A0A5N5V9P1"/>
<accession>A0A5N5V9P1</accession>
<reference evidence="2 3" key="1">
    <citation type="submission" date="2012-10" db="EMBL/GenBank/DDBJ databases">
        <title>The draft sequence of the Mycobacterium pheli genome.</title>
        <authorList>
            <person name="Pettersson B.M.F."/>
            <person name="Das S."/>
            <person name="Dasgupta S."/>
            <person name="Bhattacharya A."/>
            <person name="Kirsebom L.A."/>
        </authorList>
    </citation>
    <scope>NUCLEOTIDE SEQUENCE [LARGE SCALE GENOMIC DNA]</scope>
    <source>
        <strain evidence="2 3">CCUG 21000</strain>
    </source>
</reference>
<proteinExistence type="predicted"/>
<sequence length="68" mass="7146">MPKICIGSRLVVHSSWLPGIQMTLANRLRSRSSAQRISSVRSATSPATMSQSSGVAGYSDSVTGLLPV</sequence>
<dbReference type="EMBL" id="ANBP01000005">
    <property type="protein sequence ID" value="KAB7758595.1"/>
    <property type="molecule type" value="Genomic_DNA"/>
</dbReference>
<evidence type="ECO:0000313" key="2">
    <source>
        <dbReference type="EMBL" id="KAB7758595.1"/>
    </source>
</evidence>
<feature type="compositionally biased region" description="Polar residues" evidence="1">
    <location>
        <begin position="36"/>
        <end position="54"/>
    </location>
</feature>
<gene>
    <name evidence="2" type="ORF">MPHL21000_06060</name>
</gene>
<evidence type="ECO:0000313" key="3">
    <source>
        <dbReference type="Proteomes" id="UP000325690"/>
    </source>
</evidence>